<dbReference type="EMBL" id="GL732583">
    <property type="protein sequence ID" value="EFX74416.1"/>
    <property type="molecule type" value="Genomic_DNA"/>
</dbReference>
<name>E9H1B4_DAPPU</name>
<proteinExistence type="predicted"/>
<evidence type="ECO:0000313" key="1">
    <source>
        <dbReference type="EMBL" id="EFX74416.1"/>
    </source>
</evidence>
<evidence type="ECO:0000313" key="2">
    <source>
        <dbReference type="Proteomes" id="UP000000305"/>
    </source>
</evidence>
<keyword evidence="2" id="KW-1185">Reference proteome</keyword>
<dbReference type="HOGENOM" id="CLU_2266410_0_0_1"/>
<dbReference type="InParanoid" id="E9H1B4"/>
<organism evidence="1 2">
    <name type="scientific">Daphnia pulex</name>
    <name type="common">Water flea</name>
    <dbReference type="NCBI Taxonomy" id="6669"/>
    <lineage>
        <taxon>Eukaryota</taxon>
        <taxon>Metazoa</taxon>
        <taxon>Ecdysozoa</taxon>
        <taxon>Arthropoda</taxon>
        <taxon>Crustacea</taxon>
        <taxon>Branchiopoda</taxon>
        <taxon>Diplostraca</taxon>
        <taxon>Cladocera</taxon>
        <taxon>Anomopoda</taxon>
        <taxon>Daphniidae</taxon>
        <taxon>Daphnia</taxon>
    </lineage>
</organism>
<dbReference type="KEGG" id="dpx:DAPPUDRAFT_251954"/>
<dbReference type="AlphaFoldDB" id="E9H1B4"/>
<protein>
    <submittedName>
        <fullName evidence="1">Uncharacterized protein</fullName>
    </submittedName>
</protein>
<sequence length="103" mass="11347">MSWRQVSEVCVWGLSVVIIYESTKVYEFVVKNYAFAMHNWNLTPPALRSSSTSVAPTPVSVPFAPIVEPSTISSSFDGMTRVSFPTSALANEHIDPAERSQPL</sequence>
<dbReference type="Proteomes" id="UP000000305">
    <property type="component" value="Unassembled WGS sequence"/>
</dbReference>
<reference evidence="1 2" key="1">
    <citation type="journal article" date="2011" name="Science">
        <title>The ecoresponsive genome of Daphnia pulex.</title>
        <authorList>
            <person name="Colbourne J.K."/>
            <person name="Pfrender M.E."/>
            <person name="Gilbert D."/>
            <person name="Thomas W.K."/>
            <person name="Tucker A."/>
            <person name="Oakley T.H."/>
            <person name="Tokishita S."/>
            <person name="Aerts A."/>
            <person name="Arnold G.J."/>
            <person name="Basu M.K."/>
            <person name="Bauer D.J."/>
            <person name="Caceres C.E."/>
            <person name="Carmel L."/>
            <person name="Casola C."/>
            <person name="Choi J.H."/>
            <person name="Detter J.C."/>
            <person name="Dong Q."/>
            <person name="Dusheyko S."/>
            <person name="Eads B.D."/>
            <person name="Frohlich T."/>
            <person name="Geiler-Samerotte K.A."/>
            <person name="Gerlach D."/>
            <person name="Hatcher P."/>
            <person name="Jogdeo S."/>
            <person name="Krijgsveld J."/>
            <person name="Kriventseva E.V."/>
            <person name="Kultz D."/>
            <person name="Laforsch C."/>
            <person name="Lindquist E."/>
            <person name="Lopez J."/>
            <person name="Manak J.R."/>
            <person name="Muller J."/>
            <person name="Pangilinan J."/>
            <person name="Patwardhan R.P."/>
            <person name="Pitluck S."/>
            <person name="Pritham E.J."/>
            <person name="Rechtsteiner A."/>
            <person name="Rho M."/>
            <person name="Rogozin I.B."/>
            <person name="Sakarya O."/>
            <person name="Salamov A."/>
            <person name="Schaack S."/>
            <person name="Shapiro H."/>
            <person name="Shiga Y."/>
            <person name="Skalitzky C."/>
            <person name="Smith Z."/>
            <person name="Souvorov A."/>
            <person name="Sung W."/>
            <person name="Tang Z."/>
            <person name="Tsuchiya D."/>
            <person name="Tu H."/>
            <person name="Vos H."/>
            <person name="Wang M."/>
            <person name="Wolf Y.I."/>
            <person name="Yamagata H."/>
            <person name="Yamada T."/>
            <person name="Ye Y."/>
            <person name="Shaw J.R."/>
            <person name="Andrews J."/>
            <person name="Crease T.J."/>
            <person name="Tang H."/>
            <person name="Lucas S.M."/>
            <person name="Robertson H.M."/>
            <person name="Bork P."/>
            <person name="Koonin E.V."/>
            <person name="Zdobnov E.M."/>
            <person name="Grigoriev I.V."/>
            <person name="Lynch M."/>
            <person name="Boore J.L."/>
        </authorList>
    </citation>
    <scope>NUCLEOTIDE SEQUENCE [LARGE SCALE GENOMIC DNA]</scope>
</reference>
<gene>
    <name evidence="1" type="ORF">DAPPUDRAFT_251954</name>
</gene>
<accession>E9H1B4</accession>